<reference evidence="3" key="1">
    <citation type="submission" date="2016-10" db="EMBL/GenBank/DDBJ databases">
        <authorList>
            <person name="Varghese N."/>
            <person name="Submissions S."/>
        </authorList>
    </citation>
    <scope>NUCLEOTIDE SEQUENCE [LARGE SCALE GENOMIC DNA]</scope>
    <source>
        <strain evidence="3">DSM 19482</strain>
    </source>
</reference>
<dbReference type="RefSeq" id="WP_076783795.1">
    <property type="nucleotide sequence ID" value="NZ_FTPU01000027.1"/>
</dbReference>
<dbReference type="Proteomes" id="UP000187261">
    <property type="component" value="Unassembled WGS sequence"/>
</dbReference>
<evidence type="ECO:0000313" key="3">
    <source>
        <dbReference type="Proteomes" id="UP000187261"/>
    </source>
</evidence>
<dbReference type="EMBL" id="FTPU01000027">
    <property type="protein sequence ID" value="SIT97655.1"/>
    <property type="molecule type" value="Genomic_DNA"/>
</dbReference>
<dbReference type="SMART" id="SM01235">
    <property type="entry name" value="Haem_bd"/>
    <property type="match status" value="1"/>
</dbReference>
<dbReference type="STRING" id="1121284.SAMN05660493_02379"/>
<keyword evidence="3" id="KW-1185">Reference proteome</keyword>
<dbReference type="OrthoDB" id="196738at2"/>
<dbReference type="Pfam" id="PF14376">
    <property type="entry name" value="Haem_bd"/>
    <property type="match status" value="1"/>
</dbReference>
<evidence type="ECO:0000259" key="1">
    <source>
        <dbReference type="SMART" id="SM01235"/>
    </source>
</evidence>
<accession>A0A1U7PVS4</accession>
<evidence type="ECO:0000313" key="2">
    <source>
        <dbReference type="EMBL" id="SIT97655.1"/>
    </source>
</evidence>
<sequence>MKKVILWIAVIFTAIQFIPVDRDNKPVDARNNFVDIYKTPQNIRAILKNACYDCHSNETRYPKYAYVAPISWTLKDHVNQGREHLNFSEWGNYNRDLKQNAIEKSIISVKNLEMPLGSYINYHPEANLTTKQRTDLENYFSTLK</sequence>
<organism evidence="2 3">
    <name type="scientific">Epilithonimonas bovis DSM 19482</name>
    <dbReference type="NCBI Taxonomy" id="1121284"/>
    <lineage>
        <taxon>Bacteria</taxon>
        <taxon>Pseudomonadati</taxon>
        <taxon>Bacteroidota</taxon>
        <taxon>Flavobacteriia</taxon>
        <taxon>Flavobacteriales</taxon>
        <taxon>Weeksellaceae</taxon>
        <taxon>Chryseobacterium group</taxon>
        <taxon>Epilithonimonas</taxon>
    </lineage>
</organism>
<dbReference type="InterPro" id="IPR025992">
    <property type="entry name" value="Haem-bd"/>
</dbReference>
<dbReference type="AlphaFoldDB" id="A0A1U7PVS4"/>
<proteinExistence type="predicted"/>
<feature type="domain" description="Haem-binding" evidence="1">
    <location>
        <begin position="9"/>
        <end position="144"/>
    </location>
</feature>
<protein>
    <submittedName>
        <fullName evidence="2">Haem-binding domain-containing protein</fullName>
    </submittedName>
</protein>
<name>A0A1U7PVS4_9FLAO</name>
<gene>
    <name evidence="2" type="ORF">SAMN05660493_02379</name>
</gene>